<reference evidence="9" key="1">
    <citation type="submission" date="2016-10" db="EMBL/GenBank/DDBJ databases">
        <authorList>
            <person name="Varghese N."/>
            <person name="Submissions S."/>
        </authorList>
    </citation>
    <scope>NUCLEOTIDE SEQUENCE [LARGE SCALE GENOMIC DNA]</scope>
    <source>
        <strain>GEY</strain>
        <strain evidence="9">DSM 9560</strain>
    </source>
</reference>
<organism evidence="8 9">
    <name type="scientific">Thermoflexibacter ruber</name>
    <dbReference type="NCBI Taxonomy" id="1003"/>
    <lineage>
        <taxon>Bacteria</taxon>
        <taxon>Pseudomonadati</taxon>
        <taxon>Bacteroidota</taxon>
        <taxon>Cytophagia</taxon>
        <taxon>Cytophagales</taxon>
        <taxon>Thermoflexibacteraceae</taxon>
        <taxon>Thermoflexibacter</taxon>
    </lineage>
</organism>
<dbReference type="InterPro" id="IPR029485">
    <property type="entry name" value="CAT_C"/>
</dbReference>
<dbReference type="PIRSF" id="PIRSF006060">
    <property type="entry name" value="AA_transporter"/>
    <property type="match status" value="1"/>
</dbReference>
<evidence type="ECO:0000256" key="3">
    <source>
        <dbReference type="ARBA" id="ARBA00022692"/>
    </source>
</evidence>
<feature type="transmembrane region" description="Helical" evidence="6">
    <location>
        <begin position="484"/>
        <end position="499"/>
    </location>
</feature>
<feature type="transmembrane region" description="Helical" evidence="6">
    <location>
        <begin position="219"/>
        <end position="239"/>
    </location>
</feature>
<protein>
    <submittedName>
        <fullName evidence="8">Amino acid transporter</fullName>
    </submittedName>
</protein>
<dbReference type="PANTHER" id="PTHR43243">
    <property type="entry name" value="INNER MEMBRANE TRANSPORTER YGJI-RELATED"/>
    <property type="match status" value="1"/>
</dbReference>
<keyword evidence="3 6" id="KW-0812">Transmembrane</keyword>
<gene>
    <name evidence="8" type="ORF">SAMN04488541_10182</name>
</gene>
<dbReference type="PANTHER" id="PTHR43243:SF4">
    <property type="entry name" value="CATIONIC AMINO ACID TRANSPORTER 4"/>
    <property type="match status" value="1"/>
</dbReference>
<dbReference type="Pfam" id="PF13906">
    <property type="entry name" value="AA_permease_C"/>
    <property type="match status" value="1"/>
</dbReference>
<evidence type="ECO:0000256" key="6">
    <source>
        <dbReference type="SAM" id="Phobius"/>
    </source>
</evidence>
<feature type="transmembrane region" description="Helical" evidence="6">
    <location>
        <begin position="64"/>
        <end position="83"/>
    </location>
</feature>
<keyword evidence="5 6" id="KW-0472">Membrane</keyword>
<feature type="domain" description="Cationic amino acid transporter C-terminal" evidence="7">
    <location>
        <begin position="508"/>
        <end position="550"/>
    </location>
</feature>
<dbReference type="GO" id="GO:0016020">
    <property type="term" value="C:membrane"/>
    <property type="evidence" value="ECO:0007669"/>
    <property type="project" value="UniProtKB-SubCell"/>
</dbReference>
<feature type="transmembrane region" description="Helical" evidence="6">
    <location>
        <begin position="387"/>
        <end position="407"/>
    </location>
</feature>
<keyword evidence="9" id="KW-1185">Reference proteome</keyword>
<evidence type="ECO:0000259" key="7">
    <source>
        <dbReference type="Pfam" id="PF13906"/>
    </source>
</evidence>
<sequence length="556" mass="60893">MDIKSLFRKKSVEHLLADAEHGHHSSLVKSFTVTDLTLFGIAAIIGGGVFSTIGRAAYDGGPAIALLYLGFAVACVFSAYCYARFASTVPVSGSAYTYAYTSLGEIIAWILGWNLILEYAISNVVVAISWSDYFTTLLEGFGIHFPDFLTTGYYTVKEAHEELLNKGTATSPQIAELWNTAPNLWGIPIIVDLPAFLITIGLTYLVYVGIRESKNVNNVLVILKILAVLLVVLVGLFFIKPENWIPFAPNGIGGVMAGVAAVSFAYIGFDSISTTAEECKNPQRDIPKAMMYALLTCTVLYIATVFIMTGMVSYQELRVGDPLAYIFQKVNMNFVAGVVSVGAVIATTSAMLAYQIGQPRIWMVMSRDGLLPKAFSKIHPKFKTPSFSTIVTGALVGIPSLVMDQAYVTDLTAVGTLFAFGLVCAGVLVLDLQGIESKFKVPYINGKYWVGVLWIVILGVIFIYTDTLANWQKAFSNGEGIGDVALKILFILCWAWLSVESFRKNFSLIPVLGLLTNFYLMTELGTENWIRFIVWCLVGFGIYFGYSYSKSKLHGK</sequence>
<evidence type="ECO:0000256" key="4">
    <source>
        <dbReference type="ARBA" id="ARBA00022989"/>
    </source>
</evidence>
<feature type="transmembrane region" description="Helical" evidence="6">
    <location>
        <begin position="185"/>
        <end position="207"/>
    </location>
</feature>
<dbReference type="EMBL" id="FONY01000018">
    <property type="protein sequence ID" value="SFF15622.1"/>
    <property type="molecule type" value="Genomic_DNA"/>
</dbReference>
<evidence type="ECO:0000256" key="1">
    <source>
        <dbReference type="ARBA" id="ARBA00004141"/>
    </source>
</evidence>
<feature type="transmembrane region" description="Helical" evidence="6">
    <location>
        <begin position="413"/>
        <end position="432"/>
    </location>
</feature>
<feature type="transmembrane region" description="Helical" evidence="6">
    <location>
        <begin position="444"/>
        <end position="464"/>
    </location>
</feature>
<feature type="transmembrane region" description="Helical" evidence="6">
    <location>
        <begin position="36"/>
        <end position="58"/>
    </location>
</feature>
<keyword evidence="2" id="KW-0813">Transport</keyword>
<evidence type="ECO:0000256" key="2">
    <source>
        <dbReference type="ARBA" id="ARBA00022448"/>
    </source>
</evidence>
<dbReference type="InterPro" id="IPR002293">
    <property type="entry name" value="AA/rel_permease1"/>
</dbReference>
<dbReference type="STRING" id="1003.SAMN04488541_10182"/>
<keyword evidence="4 6" id="KW-1133">Transmembrane helix</keyword>
<dbReference type="Pfam" id="PF13520">
    <property type="entry name" value="AA_permease_2"/>
    <property type="match status" value="1"/>
</dbReference>
<evidence type="ECO:0000313" key="8">
    <source>
        <dbReference type="EMBL" id="SFF15622.1"/>
    </source>
</evidence>
<comment type="subcellular location">
    <subcellularLocation>
        <location evidence="1">Membrane</location>
        <topology evidence="1">Multi-pass membrane protein</topology>
    </subcellularLocation>
</comment>
<evidence type="ECO:0000256" key="5">
    <source>
        <dbReference type="ARBA" id="ARBA00023136"/>
    </source>
</evidence>
<dbReference type="AlphaFoldDB" id="A0A1I2GDP2"/>
<name>A0A1I2GDP2_9BACT</name>
<dbReference type="Gene3D" id="1.20.1740.10">
    <property type="entry name" value="Amino acid/polyamine transporter I"/>
    <property type="match status" value="1"/>
</dbReference>
<feature type="transmembrane region" description="Helical" evidence="6">
    <location>
        <begin position="506"/>
        <end position="522"/>
    </location>
</feature>
<dbReference type="RefSeq" id="WP_091545085.1">
    <property type="nucleotide sequence ID" value="NZ_FONY01000018.1"/>
</dbReference>
<evidence type="ECO:0000313" key="9">
    <source>
        <dbReference type="Proteomes" id="UP000199513"/>
    </source>
</evidence>
<feature type="transmembrane region" description="Helical" evidence="6">
    <location>
        <begin position="251"/>
        <end position="269"/>
    </location>
</feature>
<dbReference type="GO" id="GO:0015171">
    <property type="term" value="F:amino acid transmembrane transporter activity"/>
    <property type="evidence" value="ECO:0007669"/>
    <property type="project" value="TreeGrafter"/>
</dbReference>
<feature type="transmembrane region" description="Helical" evidence="6">
    <location>
        <begin position="528"/>
        <end position="546"/>
    </location>
</feature>
<proteinExistence type="predicted"/>
<feature type="transmembrane region" description="Helical" evidence="6">
    <location>
        <begin position="290"/>
        <end position="314"/>
    </location>
</feature>
<feature type="transmembrane region" description="Helical" evidence="6">
    <location>
        <begin position="334"/>
        <end position="357"/>
    </location>
</feature>
<accession>A0A1I2GDP2</accession>
<dbReference type="Proteomes" id="UP000199513">
    <property type="component" value="Unassembled WGS sequence"/>
</dbReference>
<dbReference type="OrthoDB" id="9762947at2"/>